<sequence>MVSQNRRNEAIDYLQSLIRKLFRSRGEKSFPPILQIQISVLLLPQNHQSTGVKCNEVKPFNLEDEDDFHPFS</sequence>
<gene>
    <name evidence="1" type="ORF">RHGRI_027711</name>
</gene>
<accession>A0AAV6IXS4</accession>
<protein>
    <submittedName>
        <fullName evidence="1">Uncharacterized protein</fullName>
    </submittedName>
</protein>
<organism evidence="1 2">
    <name type="scientific">Rhododendron griersonianum</name>
    <dbReference type="NCBI Taxonomy" id="479676"/>
    <lineage>
        <taxon>Eukaryota</taxon>
        <taxon>Viridiplantae</taxon>
        <taxon>Streptophyta</taxon>
        <taxon>Embryophyta</taxon>
        <taxon>Tracheophyta</taxon>
        <taxon>Spermatophyta</taxon>
        <taxon>Magnoliopsida</taxon>
        <taxon>eudicotyledons</taxon>
        <taxon>Gunneridae</taxon>
        <taxon>Pentapetalae</taxon>
        <taxon>asterids</taxon>
        <taxon>Ericales</taxon>
        <taxon>Ericaceae</taxon>
        <taxon>Ericoideae</taxon>
        <taxon>Rhodoreae</taxon>
        <taxon>Rhododendron</taxon>
    </lineage>
</organism>
<name>A0AAV6IXS4_9ERIC</name>
<dbReference type="Proteomes" id="UP000823749">
    <property type="component" value="Chromosome 9"/>
</dbReference>
<evidence type="ECO:0000313" key="1">
    <source>
        <dbReference type="EMBL" id="KAG5533616.1"/>
    </source>
</evidence>
<dbReference type="AlphaFoldDB" id="A0AAV6IXS4"/>
<comment type="caution">
    <text evidence="1">The sequence shown here is derived from an EMBL/GenBank/DDBJ whole genome shotgun (WGS) entry which is preliminary data.</text>
</comment>
<proteinExistence type="predicted"/>
<dbReference type="EMBL" id="JACTNZ010000009">
    <property type="protein sequence ID" value="KAG5533616.1"/>
    <property type="molecule type" value="Genomic_DNA"/>
</dbReference>
<evidence type="ECO:0000313" key="2">
    <source>
        <dbReference type="Proteomes" id="UP000823749"/>
    </source>
</evidence>
<reference evidence="1" key="1">
    <citation type="submission" date="2020-08" db="EMBL/GenBank/DDBJ databases">
        <title>Plant Genome Project.</title>
        <authorList>
            <person name="Zhang R.-G."/>
        </authorList>
    </citation>
    <scope>NUCLEOTIDE SEQUENCE</scope>
    <source>
        <strain evidence="1">WSP0</strain>
        <tissue evidence="1">Leaf</tissue>
    </source>
</reference>
<keyword evidence="2" id="KW-1185">Reference proteome</keyword>